<name>A0A6P3XZC4_DINQU</name>
<accession>A0A6P3XZC4</accession>
<dbReference type="SUPFAM" id="SSF81518">
    <property type="entry name" value="Subunit XI (6.4 kDa protein) of cytochrome bc1 complex (Ubiquinol-cytochrome c reductase)"/>
    <property type="match status" value="1"/>
</dbReference>
<dbReference type="PANTHER" id="PTHR15420">
    <property type="entry name" value="UBIQUINOL-CYTOCHROME C REDUCTASE COMPLEX 6.4 KD PROTEIN"/>
    <property type="match status" value="1"/>
</dbReference>
<gene>
    <name evidence="2" type="primary">LOC106748895</name>
</gene>
<evidence type="ECO:0000313" key="1">
    <source>
        <dbReference type="Proteomes" id="UP000515204"/>
    </source>
</evidence>
<dbReference type="GO" id="GO:0006122">
    <property type="term" value="P:mitochondrial electron transport, ubiquinol to cytochrome c"/>
    <property type="evidence" value="ECO:0007669"/>
    <property type="project" value="InterPro"/>
</dbReference>
<reference evidence="2" key="1">
    <citation type="submission" date="2025-08" db="UniProtKB">
        <authorList>
            <consortium name="RefSeq"/>
        </authorList>
    </citation>
    <scope>IDENTIFICATION</scope>
</reference>
<dbReference type="KEGG" id="dqu:106748895"/>
<dbReference type="GO" id="GO:0005743">
    <property type="term" value="C:mitochondrial inner membrane"/>
    <property type="evidence" value="ECO:0007669"/>
    <property type="project" value="TreeGrafter"/>
</dbReference>
<dbReference type="InterPro" id="IPR015089">
    <property type="entry name" value="UQCR"/>
</dbReference>
<sequence>MALRLTKTHFELAGKWLPTAMTYGTGASLTFLYLTDWKVVLQYVPFYGSKFDEQS</sequence>
<dbReference type="CTD" id="36991"/>
<dbReference type="InterPro" id="IPR029027">
    <property type="entry name" value="Single_a-helix_sf"/>
</dbReference>
<evidence type="ECO:0000313" key="2">
    <source>
        <dbReference type="RefSeq" id="XP_014483298.1"/>
    </source>
</evidence>
<dbReference type="AlphaFoldDB" id="A0A6P3XZC4"/>
<dbReference type="GeneID" id="106748895"/>
<dbReference type="Pfam" id="PF08997">
    <property type="entry name" value="UCR_6-4kD"/>
    <property type="match status" value="1"/>
</dbReference>
<dbReference type="OrthoDB" id="15743at2759"/>
<organism evidence="1 2">
    <name type="scientific">Dinoponera quadriceps</name>
    <name type="common">South American ant</name>
    <dbReference type="NCBI Taxonomy" id="609295"/>
    <lineage>
        <taxon>Eukaryota</taxon>
        <taxon>Metazoa</taxon>
        <taxon>Ecdysozoa</taxon>
        <taxon>Arthropoda</taxon>
        <taxon>Hexapoda</taxon>
        <taxon>Insecta</taxon>
        <taxon>Pterygota</taxon>
        <taxon>Neoptera</taxon>
        <taxon>Endopterygota</taxon>
        <taxon>Hymenoptera</taxon>
        <taxon>Apocrita</taxon>
        <taxon>Aculeata</taxon>
        <taxon>Formicoidea</taxon>
        <taxon>Formicidae</taxon>
        <taxon>Ponerinae</taxon>
        <taxon>Ponerini</taxon>
        <taxon>Dinoponera</taxon>
    </lineage>
</organism>
<proteinExistence type="predicted"/>
<protein>
    <submittedName>
        <fullName evidence="2">Cytochrome b-c1 complex subunit 10-like</fullName>
    </submittedName>
</protein>
<dbReference type="Gene3D" id="1.20.5.220">
    <property type="match status" value="1"/>
</dbReference>
<dbReference type="RefSeq" id="XP_014483298.1">
    <property type="nucleotide sequence ID" value="XM_014627812.1"/>
</dbReference>
<dbReference type="Proteomes" id="UP000515204">
    <property type="component" value="Unplaced"/>
</dbReference>
<keyword evidence="1" id="KW-1185">Reference proteome</keyword>
<dbReference type="PANTHER" id="PTHR15420:SF2">
    <property type="entry name" value="CYTOCHROME B-C1 COMPLEX SUBUNIT 10"/>
    <property type="match status" value="1"/>
</dbReference>